<accession>A0A379VUL0</accession>
<evidence type="ECO:0000313" key="1">
    <source>
        <dbReference type="EMBL" id="SUH10532.1"/>
    </source>
</evidence>
<proteinExistence type="predicted"/>
<dbReference type="Proteomes" id="UP000254346">
    <property type="component" value="Unassembled WGS sequence"/>
</dbReference>
<evidence type="ECO:0000313" key="2">
    <source>
        <dbReference type="Proteomes" id="UP000254346"/>
    </source>
</evidence>
<protein>
    <submittedName>
        <fullName evidence="1">tRNA 2-selenouridine synthase</fullName>
        <ecNumber evidence="1">2.9.1.-</ecNumber>
    </submittedName>
</protein>
<dbReference type="EC" id="2.9.1.-" evidence="1"/>
<reference evidence="1 2" key="1">
    <citation type="submission" date="2018-06" db="EMBL/GenBank/DDBJ databases">
        <authorList>
            <consortium name="Pathogen Informatics"/>
            <person name="Doyle S."/>
        </authorList>
    </citation>
    <scope>NUCLEOTIDE SEQUENCE [LARGE SCALE GENOMIC DNA]</scope>
    <source>
        <strain evidence="1 2">NCTC8256</strain>
    </source>
</reference>
<gene>
    <name evidence="1" type="primary">selU_2</name>
    <name evidence="1" type="ORF">NCTC8256_04545</name>
</gene>
<dbReference type="EMBL" id="UGXR01000001">
    <property type="protein sequence ID" value="SUH10532.1"/>
    <property type="molecule type" value="Genomic_DNA"/>
</dbReference>
<sequence length="85" mass="9924">MKGERSAPTICLSVYAKEWRRPPIAVVEDPFALRLERLREEYFIRMHHDFTHAYAMKPVGRRIVNIFIMDCSLFAAVWGCNALPN</sequence>
<dbReference type="AlphaFoldDB" id="A0A379VUL0"/>
<name>A0A379VUL0_SALET</name>
<organism evidence="1 2">
    <name type="scientific">Salmonella enterica I</name>
    <dbReference type="NCBI Taxonomy" id="59201"/>
    <lineage>
        <taxon>Bacteria</taxon>
        <taxon>Pseudomonadati</taxon>
        <taxon>Pseudomonadota</taxon>
        <taxon>Gammaproteobacteria</taxon>
        <taxon>Enterobacterales</taxon>
        <taxon>Enterobacteriaceae</taxon>
        <taxon>Salmonella</taxon>
    </lineage>
</organism>
<dbReference type="GO" id="GO:0016740">
    <property type="term" value="F:transferase activity"/>
    <property type="evidence" value="ECO:0007669"/>
    <property type="project" value="UniProtKB-KW"/>
</dbReference>
<keyword evidence="1" id="KW-0808">Transferase</keyword>